<dbReference type="Pfam" id="PF04612">
    <property type="entry name" value="T2SSM"/>
    <property type="match status" value="1"/>
</dbReference>
<keyword evidence="13" id="KW-1185">Reference proteome</keyword>
<evidence type="ECO:0000256" key="4">
    <source>
        <dbReference type="ARBA" id="ARBA00022475"/>
    </source>
</evidence>
<comment type="subcellular location">
    <subcellularLocation>
        <location evidence="1">Cell inner membrane</location>
        <topology evidence="1">Single-pass membrane protein</topology>
    </subcellularLocation>
</comment>
<protein>
    <recommendedName>
        <fullName evidence="10">Type II secretion system protein M</fullName>
        <shortName evidence="10">T2SS protein M</shortName>
    </recommendedName>
    <alternativeName>
        <fullName evidence="10">General secretion pathway protein M</fullName>
    </alternativeName>
</protein>
<gene>
    <name evidence="12" type="ORF">EYC98_09260</name>
</gene>
<comment type="function">
    <text evidence="10">Inner membrane component of the type II secretion system required for the energy-dependent secretion of extracellular factors such as proteases and toxins from the periplasm.</text>
</comment>
<evidence type="ECO:0000256" key="3">
    <source>
        <dbReference type="ARBA" id="ARBA00022448"/>
    </source>
</evidence>
<dbReference type="EMBL" id="SHNN01000002">
    <property type="protein sequence ID" value="MCX2981050.1"/>
    <property type="molecule type" value="Genomic_DNA"/>
</dbReference>
<dbReference type="SUPFAM" id="SSF103054">
    <property type="entry name" value="General secretion pathway protein M, EpsM"/>
    <property type="match status" value="1"/>
</dbReference>
<evidence type="ECO:0000256" key="5">
    <source>
        <dbReference type="ARBA" id="ARBA00022519"/>
    </source>
</evidence>
<proteinExistence type="inferred from homology"/>
<keyword evidence="4 10" id="KW-1003">Cell membrane</keyword>
<evidence type="ECO:0000256" key="11">
    <source>
        <dbReference type="SAM" id="Phobius"/>
    </source>
</evidence>
<evidence type="ECO:0000313" key="12">
    <source>
        <dbReference type="EMBL" id="MCX2981050.1"/>
    </source>
</evidence>
<evidence type="ECO:0000256" key="10">
    <source>
        <dbReference type="PIRNR" id="PIRNR006291"/>
    </source>
</evidence>
<keyword evidence="5 10" id="KW-0997">Cell inner membrane</keyword>
<reference evidence="12" key="1">
    <citation type="submission" date="2019-02" db="EMBL/GenBank/DDBJ databases">
        <authorList>
            <person name="Li S.-H."/>
        </authorList>
    </citation>
    <scope>NUCLEOTIDE SEQUENCE</scope>
    <source>
        <strain evidence="12">IMCC14734</strain>
    </source>
</reference>
<keyword evidence="6 11" id="KW-0812">Transmembrane</keyword>
<evidence type="ECO:0000256" key="1">
    <source>
        <dbReference type="ARBA" id="ARBA00004377"/>
    </source>
</evidence>
<comment type="caution">
    <text evidence="12">The sequence shown here is derived from an EMBL/GenBank/DDBJ whole genome shotgun (WGS) entry which is preliminary data.</text>
</comment>
<dbReference type="PIRSF" id="PIRSF006291">
    <property type="entry name" value="GspM"/>
    <property type="match status" value="1"/>
</dbReference>
<accession>A0ABT3TGW4</accession>
<dbReference type="InterPro" id="IPR007690">
    <property type="entry name" value="T2SS_GspM"/>
</dbReference>
<dbReference type="InterPro" id="IPR023229">
    <property type="entry name" value="T2SS_M_periplasmic_sf"/>
</dbReference>
<evidence type="ECO:0000256" key="2">
    <source>
        <dbReference type="ARBA" id="ARBA00010637"/>
    </source>
</evidence>
<feature type="transmembrane region" description="Helical" evidence="11">
    <location>
        <begin position="31"/>
        <end position="50"/>
    </location>
</feature>
<evidence type="ECO:0000256" key="9">
    <source>
        <dbReference type="ARBA" id="ARBA00023136"/>
    </source>
</evidence>
<evidence type="ECO:0000313" key="13">
    <source>
        <dbReference type="Proteomes" id="UP001143362"/>
    </source>
</evidence>
<keyword evidence="3 10" id="KW-0813">Transport</keyword>
<organism evidence="12 13">
    <name type="scientific">Candidatus Litorirhabdus singularis</name>
    <dbReference type="NCBI Taxonomy" id="2518993"/>
    <lineage>
        <taxon>Bacteria</taxon>
        <taxon>Pseudomonadati</taxon>
        <taxon>Pseudomonadota</taxon>
        <taxon>Gammaproteobacteria</taxon>
        <taxon>Cellvibrionales</taxon>
        <taxon>Halieaceae</taxon>
        <taxon>Candidatus Litorirhabdus</taxon>
    </lineage>
</organism>
<dbReference type="Gene3D" id="3.30.1360.100">
    <property type="entry name" value="General secretion pathway protein M, EpsM"/>
    <property type="match status" value="1"/>
</dbReference>
<dbReference type="Proteomes" id="UP001143362">
    <property type="component" value="Unassembled WGS sequence"/>
</dbReference>
<name>A0ABT3TGW4_9GAMM</name>
<keyword evidence="9 10" id="KW-0472">Membrane</keyword>
<keyword evidence="7 10" id="KW-0653">Protein transport</keyword>
<evidence type="ECO:0000256" key="7">
    <source>
        <dbReference type="ARBA" id="ARBA00022927"/>
    </source>
</evidence>
<keyword evidence="8 11" id="KW-1133">Transmembrane helix</keyword>
<comment type="similarity">
    <text evidence="2 10">Belongs to the GSP M family.</text>
</comment>
<sequence>MLRASKYGRACAWGGNRVEQWLRQFNVREQMALLACAVALALYLLYVAIWNPVQTMRADMSQQNSRISESLQRVQGLAGELQRLRSSGAPSRASNLNQVINSSTAKQGIAPTRIQPSASGDIQIRFEDVQFAGLLRWMHQLEFEEGLAIREVSINQGARGGLVNASIRVGKS</sequence>
<evidence type="ECO:0000256" key="6">
    <source>
        <dbReference type="ARBA" id="ARBA00022692"/>
    </source>
</evidence>
<evidence type="ECO:0000256" key="8">
    <source>
        <dbReference type="ARBA" id="ARBA00022989"/>
    </source>
</evidence>